<evidence type="ECO:0000256" key="2">
    <source>
        <dbReference type="ARBA" id="ARBA00022475"/>
    </source>
</evidence>
<keyword evidence="2" id="KW-1003">Cell membrane</keyword>
<keyword evidence="5 7" id="KW-0472">Membrane</keyword>
<dbReference type="RefSeq" id="WP_201369651.1">
    <property type="nucleotide sequence ID" value="NZ_BNJG01000001.1"/>
</dbReference>
<feature type="transmembrane region" description="Helical" evidence="7">
    <location>
        <begin position="12"/>
        <end position="32"/>
    </location>
</feature>
<feature type="transmembrane region" description="Helical" evidence="7">
    <location>
        <begin position="52"/>
        <end position="70"/>
    </location>
</feature>
<proteinExistence type="inferred from homology"/>
<organism evidence="9 10">
    <name type="scientific">Ktedonobacter robiniae</name>
    <dbReference type="NCBI Taxonomy" id="2778365"/>
    <lineage>
        <taxon>Bacteria</taxon>
        <taxon>Bacillati</taxon>
        <taxon>Chloroflexota</taxon>
        <taxon>Ktedonobacteria</taxon>
        <taxon>Ktedonobacterales</taxon>
        <taxon>Ktedonobacteraceae</taxon>
        <taxon>Ktedonobacter</taxon>
    </lineage>
</organism>
<comment type="subcellular location">
    <subcellularLocation>
        <location evidence="1">Cell membrane</location>
        <topology evidence="1">Multi-pass membrane protein</topology>
    </subcellularLocation>
</comment>
<dbReference type="InterPro" id="IPR050250">
    <property type="entry name" value="Macrolide_Exporter_MacB"/>
</dbReference>
<evidence type="ECO:0000313" key="9">
    <source>
        <dbReference type="EMBL" id="GHO52781.1"/>
    </source>
</evidence>
<feature type="transmembrane region" description="Helical" evidence="7">
    <location>
        <begin position="309"/>
        <end position="333"/>
    </location>
</feature>
<feature type="transmembrane region" description="Helical" evidence="7">
    <location>
        <begin position="407"/>
        <end position="429"/>
    </location>
</feature>
<evidence type="ECO:0000256" key="3">
    <source>
        <dbReference type="ARBA" id="ARBA00022692"/>
    </source>
</evidence>
<evidence type="ECO:0000256" key="5">
    <source>
        <dbReference type="ARBA" id="ARBA00023136"/>
    </source>
</evidence>
<feature type="transmembrane region" description="Helical" evidence="7">
    <location>
        <begin position="664"/>
        <end position="684"/>
    </location>
</feature>
<feature type="transmembrane region" description="Helical" evidence="7">
    <location>
        <begin position="610"/>
        <end position="643"/>
    </location>
</feature>
<dbReference type="Proteomes" id="UP000654345">
    <property type="component" value="Unassembled WGS sequence"/>
</dbReference>
<reference evidence="9 10" key="1">
    <citation type="journal article" date="2021" name="Int. J. Syst. Evol. Microbiol.">
        <title>Reticulibacter mediterranei gen. nov., sp. nov., within the new family Reticulibacteraceae fam. nov., and Ktedonospora formicarum gen. nov., sp. nov., Ktedonobacter robiniae sp. nov., Dictyobacter formicarum sp. nov. and Dictyobacter arantiisoli sp. nov., belonging to the class Ktedonobacteria.</title>
        <authorList>
            <person name="Yabe S."/>
            <person name="Zheng Y."/>
            <person name="Wang C.M."/>
            <person name="Sakai Y."/>
            <person name="Abe K."/>
            <person name="Yokota A."/>
            <person name="Donadio S."/>
            <person name="Cavaletti L."/>
            <person name="Monciardini P."/>
        </authorList>
    </citation>
    <scope>NUCLEOTIDE SEQUENCE [LARGE SCALE GENOMIC DNA]</scope>
    <source>
        <strain evidence="9 10">SOSP1-30</strain>
    </source>
</reference>
<feature type="transmembrane region" description="Helical" evidence="7">
    <location>
        <begin position="1050"/>
        <end position="1072"/>
    </location>
</feature>
<evidence type="ECO:0000256" key="6">
    <source>
        <dbReference type="ARBA" id="ARBA00038076"/>
    </source>
</evidence>
<feature type="transmembrane region" description="Helical" evidence="7">
    <location>
        <begin position="959"/>
        <end position="984"/>
    </location>
</feature>
<dbReference type="EMBL" id="BNJG01000001">
    <property type="protein sequence ID" value="GHO52781.1"/>
    <property type="molecule type" value="Genomic_DNA"/>
</dbReference>
<accession>A0ABQ3UJ70</accession>
<keyword evidence="10" id="KW-1185">Reference proteome</keyword>
<sequence>MTALFGIPMDRFALALMIITGVIVVVVLLLALTNMLFFKIGVRNIPRRRSQMFLIIGALMLSTTLLSSVLTTGDVLTSTVQTVAVFNWGNVDELVEGGSGTLGVYSERIYQRLQTRAQQEPDITALGAALRMQNILIADETSRQVRSKVTALGIVPDSELGFGGMTDQATRQHRTIRELGENEVYLNVTTAQFLNASRGDTLYLYSQDWSGRRFQVRVAGIVSNDGLVGDNPFLLANVQTIRGFQDLDEPVINQIFVRNRSGTESDGTSLSDVVSVKLEQMTPRSVHVIQVKQQGVENTQKAEDIFSRIFALFTLFALAIGLLLILLIFVLLAAERRREMGMARAIGVQRRHLILMFLFEGSVYDLLASFVGLLFGVGGGAALIWFLRPLMARFNFPLKFSIQPRSFIIAYCLGVIFTFCSVVFSSWLVSRMNVIEALRDLPEAGKQVSLRESLQRAWQMLRLLVRSGGAPVGSKPTSRRRQARRMAMEVLPEAVSGLVIFLVEIGLVPLVIGWWLFRLGLQQQQVLSFSCGISLLVVGVGLGMRRLVTWLLDIFNWRAWRRENYAASRRIAGGLFAALAGLLLLGYWALPFDILAILGFHRFQGGIEIFFVAGIMMVLGATWALIANAGLLIAPLLRMWTIVPHLYATMRLAAAYPLHRRFRMGLSVVMFSLVVFAMTVMAVITNSVQNSYADIDQQTGGYDIQATAYFKSLPDLSTSLAAHGFATSQFSAIGMRSATEVGVMQLSANAPRWSVYPAQLVDGGFLQGYGLHLSARAKGFENDAAIWTALQQHPDYALIDSSALPYRSPFPVYDPSVPAPSEYTVPATPPNIDPQTAFSLSGVVQGDRSFSAVPLWLVGPSTKEAMKVTVIGVVDNSDASHFGLYVPRSAASVRALTGASFTTAQPQLQTYYFKVAPGQDKRELALALGSAYLDYGLETTVLEDVIWQLRGPRILLSNVLIGVVGVTLLLGVAALAITGTRAVIERRQQIGMLRALGCSRSMVRWAFLLESFLVGAFGSVLGIGLGIILSRNIFAANFFEQYQTGLTFTIPWYYLAAIAGIALLASFLGALLPAWQAGRIAPAEALRYQ</sequence>
<dbReference type="InterPro" id="IPR003838">
    <property type="entry name" value="ABC3_permease_C"/>
</dbReference>
<feature type="transmembrane region" description="Helical" evidence="7">
    <location>
        <begin position="527"/>
        <end position="548"/>
    </location>
</feature>
<protein>
    <recommendedName>
        <fullName evidence="8">ABC3 transporter permease C-terminal domain-containing protein</fullName>
    </recommendedName>
</protein>
<dbReference type="PANTHER" id="PTHR30572:SF4">
    <property type="entry name" value="ABC TRANSPORTER PERMEASE YTRF"/>
    <property type="match status" value="1"/>
</dbReference>
<feature type="domain" description="ABC3 transporter permease C-terminal" evidence="8">
    <location>
        <begin position="963"/>
        <end position="1081"/>
    </location>
</feature>
<evidence type="ECO:0000256" key="4">
    <source>
        <dbReference type="ARBA" id="ARBA00022989"/>
    </source>
</evidence>
<keyword evidence="3 7" id="KW-0812">Transmembrane</keyword>
<name>A0ABQ3UJ70_9CHLR</name>
<comment type="caution">
    <text evidence="9">The sequence shown here is derived from an EMBL/GenBank/DDBJ whole genome shotgun (WGS) entry which is preliminary data.</text>
</comment>
<evidence type="ECO:0000256" key="7">
    <source>
        <dbReference type="SAM" id="Phobius"/>
    </source>
</evidence>
<gene>
    <name evidence="9" type="ORF">KSB_12560</name>
</gene>
<feature type="domain" description="ABC3 transporter permease C-terminal" evidence="8">
    <location>
        <begin position="312"/>
        <end position="433"/>
    </location>
</feature>
<feature type="transmembrane region" description="Helical" evidence="7">
    <location>
        <begin position="1005"/>
        <end position="1030"/>
    </location>
</feature>
<feature type="transmembrane region" description="Helical" evidence="7">
    <location>
        <begin position="354"/>
        <end position="387"/>
    </location>
</feature>
<evidence type="ECO:0000259" key="8">
    <source>
        <dbReference type="Pfam" id="PF02687"/>
    </source>
</evidence>
<dbReference type="Pfam" id="PF02687">
    <property type="entry name" value="FtsX"/>
    <property type="match status" value="2"/>
</dbReference>
<dbReference type="PANTHER" id="PTHR30572">
    <property type="entry name" value="MEMBRANE COMPONENT OF TRANSPORTER-RELATED"/>
    <property type="match status" value="1"/>
</dbReference>
<evidence type="ECO:0000256" key="1">
    <source>
        <dbReference type="ARBA" id="ARBA00004651"/>
    </source>
</evidence>
<comment type="similarity">
    <text evidence="6">Belongs to the ABC-4 integral membrane protein family.</text>
</comment>
<keyword evidence="4 7" id="KW-1133">Transmembrane helix</keyword>
<evidence type="ECO:0000313" key="10">
    <source>
        <dbReference type="Proteomes" id="UP000654345"/>
    </source>
</evidence>
<feature type="transmembrane region" description="Helical" evidence="7">
    <location>
        <begin position="569"/>
        <end position="590"/>
    </location>
</feature>
<feature type="transmembrane region" description="Helical" evidence="7">
    <location>
        <begin position="490"/>
        <end position="515"/>
    </location>
</feature>